<feature type="domain" description="HTH lacI-type" evidence="5">
    <location>
        <begin position="5"/>
        <end position="59"/>
    </location>
</feature>
<accession>A0A927F5I1</accession>
<keyword evidence="2" id="KW-0805">Transcription regulation</keyword>
<dbReference type="RefSeq" id="WP_191615174.1">
    <property type="nucleotide sequence ID" value="NZ_JACYFG010000002.1"/>
</dbReference>
<dbReference type="PROSITE" id="PS50932">
    <property type="entry name" value="HTH_LACI_2"/>
    <property type="match status" value="1"/>
</dbReference>
<evidence type="ECO:0000256" key="2">
    <source>
        <dbReference type="ARBA" id="ARBA00023015"/>
    </source>
</evidence>
<gene>
    <name evidence="6" type="ORF">IEN85_00870</name>
</gene>
<reference evidence="6" key="1">
    <citation type="submission" date="2020-09" db="EMBL/GenBank/DDBJ databases">
        <title>Pelagicoccus enzymogenes sp. nov. with an EPS production, isolated from marine sediment.</title>
        <authorList>
            <person name="Feng X."/>
        </authorList>
    </citation>
    <scope>NUCLEOTIDE SEQUENCE</scope>
    <source>
        <strain evidence="6">NFK12</strain>
    </source>
</reference>
<dbReference type="CDD" id="cd01392">
    <property type="entry name" value="HTH_LacI"/>
    <property type="match status" value="1"/>
</dbReference>
<dbReference type="AlphaFoldDB" id="A0A927F5I1"/>
<dbReference type="EMBL" id="JACYFG010000002">
    <property type="protein sequence ID" value="MBD5778046.1"/>
    <property type="molecule type" value="Genomic_DNA"/>
</dbReference>
<comment type="caution">
    <text evidence="6">The sequence shown here is derived from an EMBL/GenBank/DDBJ whole genome shotgun (WGS) entry which is preliminary data.</text>
</comment>
<dbReference type="Proteomes" id="UP000622317">
    <property type="component" value="Unassembled WGS sequence"/>
</dbReference>
<evidence type="ECO:0000256" key="3">
    <source>
        <dbReference type="ARBA" id="ARBA00023125"/>
    </source>
</evidence>
<evidence type="ECO:0000256" key="1">
    <source>
        <dbReference type="ARBA" id="ARBA00022491"/>
    </source>
</evidence>
<dbReference type="GO" id="GO:0000976">
    <property type="term" value="F:transcription cis-regulatory region binding"/>
    <property type="evidence" value="ECO:0007669"/>
    <property type="project" value="TreeGrafter"/>
</dbReference>
<dbReference type="PANTHER" id="PTHR30146:SF148">
    <property type="entry name" value="HTH-TYPE TRANSCRIPTIONAL REPRESSOR PURR-RELATED"/>
    <property type="match status" value="1"/>
</dbReference>
<sequence length="344" mass="38711">MNTPITMADVAREIGVSTSTVSRALRNDPRISVERRERIKDTAQRLGYRPNPLVSALISSRKSHFDKVAVNTIALVTDYGGSINWQAKDVCRWEFDGVAKRADELGYRIEEFALANYKSDAKKLSEVIYNRGIRGVILGFSRDRQRKNLIETDRFAVAGLSAYFRMAQVDRTNFHGLYNVRLALEEMRKLGYRKTGLVVPEFNNRISGGQWTAGALDWQRTLPESDRCAPFAPKIEDSEAAFREWIDHERPDSLLVYKLPVSTWLSKLGLRAPIDIGIAYLFRTQEEMDTAAGIDGNLQQVGAATVDLVVGSLNTNQVGLPSTPKEVLIKGTWRHGRTLKRIIV</sequence>
<dbReference type="Pfam" id="PF00356">
    <property type="entry name" value="LacI"/>
    <property type="match status" value="1"/>
</dbReference>
<keyword evidence="4" id="KW-0804">Transcription</keyword>
<dbReference type="SUPFAM" id="SSF53822">
    <property type="entry name" value="Periplasmic binding protein-like I"/>
    <property type="match status" value="1"/>
</dbReference>
<dbReference type="Gene3D" id="1.10.260.40">
    <property type="entry name" value="lambda repressor-like DNA-binding domains"/>
    <property type="match status" value="1"/>
</dbReference>
<dbReference type="GO" id="GO:0001216">
    <property type="term" value="F:DNA-binding transcription activator activity"/>
    <property type="evidence" value="ECO:0007669"/>
    <property type="project" value="InterPro"/>
</dbReference>
<dbReference type="PROSITE" id="PS00717">
    <property type="entry name" value="SIGMA54_1"/>
    <property type="match status" value="1"/>
</dbReference>
<dbReference type="GO" id="GO:0016987">
    <property type="term" value="F:sigma factor activity"/>
    <property type="evidence" value="ECO:0007669"/>
    <property type="project" value="InterPro"/>
</dbReference>
<keyword evidence="3 6" id="KW-0238">DNA-binding</keyword>
<keyword evidence="7" id="KW-1185">Reference proteome</keyword>
<evidence type="ECO:0000313" key="6">
    <source>
        <dbReference type="EMBL" id="MBD5778046.1"/>
    </source>
</evidence>
<evidence type="ECO:0000259" key="5">
    <source>
        <dbReference type="PROSITE" id="PS50932"/>
    </source>
</evidence>
<dbReference type="InterPro" id="IPR000843">
    <property type="entry name" value="HTH_LacI"/>
</dbReference>
<dbReference type="SMART" id="SM00354">
    <property type="entry name" value="HTH_LACI"/>
    <property type="match status" value="1"/>
</dbReference>
<dbReference type="SUPFAM" id="SSF47413">
    <property type="entry name" value="lambda repressor-like DNA-binding domains"/>
    <property type="match status" value="1"/>
</dbReference>
<evidence type="ECO:0000313" key="7">
    <source>
        <dbReference type="Proteomes" id="UP000622317"/>
    </source>
</evidence>
<dbReference type="InterPro" id="IPR000394">
    <property type="entry name" value="RNA_pol_sigma_54"/>
</dbReference>
<protein>
    <submittedName>
        <fullName evidence="6">LacI family DNA-binding transcriptional regulator</fullName>
    </submittedName>
</protein>
<dbReference type="InterPro" id="IPR028082">
    <property type="entry name" value="Peripla_BP_I"/>
</dbReference>
<name>A0A927F5I1_9BACT</name>
<dbReference type="InterPro" id="IPR010982">
    <property type="entry name" value="Lambda_DNA-bd_dom_sf"/>
</dbReference>
<dbReference type="PANTHER" id="PTHR30146">
    <property type="entry name" value="LACI-RELATED TRANSCRIPTIONAL REPRESSOR"/>
    <property type="match status" value="1"/>
</dbReference>
<organism evidence="6 7">
    <name type="scientific">Pelagicoccus enzymogenes</name>
    <dbReference type="NCBI Taxonomy" id="2773457"/>
    <lineage>
        <taxon>Bacteria</taxon>
        <taxon>Pseudomonadati</taxon>
        <taxon>Verrucomicrobiota</taxon>
        <taxon>Opitutia</taxon>
        <taxon>Puniceicoccales</taxon>
        <taxon>Pelagicoccaceae</taxon>
        <taxon>Pelagicoccus</taxon>
    </lineage>
</organism>
<evidence type="ECO:0000256" key="4">
    <source>
        <dbReference type="ARBA" id="ARBA00023163"/>
    </source>
</evidence>
<proteinExistence type="predicted"/>
<keyword evidence="1" id="KW-0678">Repressor</keyword>